<reference evidence="2" key="1">
    <citation type="submission" date="2020-05" db="EMBL/GenBank/DDBJ databases">
        <authorList>
            <person name="Chiriac C."/>
            <person name="Salcher M."/>
            <person name="Ghai R."/>
            <person name="Kavagutti S V."/>
        </authorList>
    </citation>
    <scope>NUCLEOTIDE SEQUENCE</scope>
</reference>
<keyword evidence="1" id="KW-0812">Transmembrane</keyword>
<proteinExistence type="predicted"/>
<name>A0A6J6NQM6_9ZZZZ</name>
<organism evidence="2">
    <name type="scientific">freshwater metagenome</name>
    <dbReference type="NCBI Taxonomy" id="449393"/>
    <lineage>
        <taxon>unclassified sequences</taxon>
        <taxon>metagenomes</taxon>
        <taxon>ecological metagenomes</taxon>
    </lineage>
</organism>
<gene>
    <name evidence="2" type="ORF">UFOPK2334_01627</name>
</gene>
<dbReference type="EMBL" id="CAEZXA010000218">
    <property type="protein sequence ID" value="CAB4689030.1"/>
    <property type="molecule type" value="Genomic_DNA"/>
</dbReference>
<feature type="transmembrane region" description="Helical" evidence="1">
    <location>
        <begin position="53"/>
        <end position="73"/>
    </location>
</feature>
<dbReference type="AlphaFoldDB" id="A0A6J6NQM6"/>
<sequence>MSNEQNQFVHGRLHDQLAEYGRWLDGAAHDYLREKESGIDSIGRHQPAVRRRVVRAITAVATTVLVIAGSFIVNELSGSSRTSSIALAWSETPSEANEAKSQAIVDACEKANPGSAELKDSKTALDIRGSIAIKVWVTGSSVDICMVNTNSDLLSAQVVNGLPLTNFAVSSDVSGVQVLSMGSAFQEIAVVIGRDDVLPSDCRNLDVFTSKGTVRALRASGVFAFWYPGTPSGVELNASTIRYACAVDGSPTGTAVTTDAIRGADPFANLCIATMSVLIDRGIIDQRGRVVALSNWDINVHEDFQNKLQPIAGAFGKTNEVYQAWSKVNVGGLLALDASGVRKLRDRSKTELEVTSAINKFVSLCENARTPPAERGNKVTSTTVQTYEMNPATQTTVLPPE</sequence>
<accession>A0A6J6NQM6</accession>
<evidence type="ECO:0000256" key="1">
    <source>
        <dbReference type="SAM" id="Phobius"/>
    </source>
</evidence>
<keyword evidence="1" id="KW-1133">Transmembrane helix</keyword>
<keyword evidence="1" id="KW-0472">Membrane</keyword>
<protein>
    <submittedName>
        <fullName evidence="2">Unannotated protein</fullName>
    </submittedName>
</protein>
<evidence type="ECO:0000313" key="2">
    <source>
        <dbReference type="EMBL" id="CAB4689030.1"/>
    </source>
</evidence>